<keyword evidence="1" id="KW-1133">Transmembrane helix</keyword>
<feature type="transmembrane region" description="Helical" evidence="1">
    <location>
        <begin position="77"/>
        <end position="97"/>
    </location>
</feature>
<evidence type="ECO:0000313" key="2">
    <source>
        <dbReference type="EMBL" id="GGJ19275.1"/>
    </source>
</evidence>
<keyword evidence="1" id="KW-0812">Transmembrane</keyword>
<dbReference type="Proteomes" id="UP000632222">
    <property type="component" value="Unassembled WGS sequence"/>
</dbReference>
<gene>
    <name evidence="2" type="ORF">GCM10008938_01710</name>
</gene>
<accession>A0ABQ2CXE1</accession>
<protein>
    <submittedName>
        <fullName evidence="2">Uncharacterized protein</fullName>
    </submittedName>
</protein>
<evidence type="ECO:0000256" key="1">
    <source>
        <dbReference type="SAM" id="Phobius"/>
    </source>
</evidence>
<sequence>MNREERVRKVLQIMLRSGIIIAALTVLISMLMDRTGPQTGTHGFLHGVTVGIRTAFPFMLFFWAYRVYLTNDEYGRIRLLKAAALAFVVVMLVTMAWYPLQQAGKLPMLPVWTGWALGTLTFIVSMGVQSRT</sequence>
<dbReference type="RefSeq" id="WP_188998385.1">
    <property type="nucleotide sequence ID" value="NZ_BMOD01000001.1"/>
</dbReference>
<keyword evidence="3" id="KW-1185">Reference proteome</keyword>
<feature type="transmembrane region" description="Helical" evidence="1">
    <location>
        <begin position="44"/>
        <end position="65"/>
    </location>
</feature>
<feature type="transmembrane region" description="Helical" evidence="1">
    <location>
        <begin position="13"/>
        <end position="32"/>
    </location>
</feature>
<dbReference type="EMBL" id="BMOD01000001">
    <property type="protein sequence ID" value="GGJ19275.1"/>
    <property type="molecule type" value="Genomic_DNA"/>
</dbReference>
<reference evidence="3" key="1">
    <citation type="journal article" date="2019" name="Int. J. Syst. Evol. Microbiol.">
        <title>The Global Catalogue of Microorganisms (GCM) 10K type strain sequencing project: providing services to taxonomists for standard genome sequencing and annotation.</title>
        <authorList>
            <consortium name="The Broad Institute Genomics Platform"/>
            <consortium name="The Broad Institute Genome Sequencing Center for Infectious Disease"/>
            <person name="Wu L."/>
            <person name="Ma J."/>
        </authorList>
    </citation>
    <scope>NUCLEOTIDE SEQUENCE [LARGE SCALE GENOMIC DNA]</scope>
    <source>
        <strain evidence="3">JCM 14370</strain>
    </source>
</reference>
<proteinExistence type="predicted"/>
<evidence type="ECO:0000313" key="3">
    <source>
        <dbReference type="Proteomes" id="UP000632222"/>
    </source>
</evidence>
<name>A0ABQ2CXE1_9DEIO</name>
<keyword evidence="1" id="KW-0472">Membrane</keyword>
<organism evidence="2 3">
    <name type="scientific">Deinococcus roseus</name>
    <dbReference type="NCBI Taxonomy" id="392414"/>
    <lineage>
        <taxon>Bacteria</taxon>
        <taxon>Thermotogati</taxon>
        <taxon>Deinococcota</taxon>
        <taxon>Deinococci</taxon>
        <taxon>Deinococcales</taxon>
        <taxon>Deinococcaceae</taxon>
        <taxon>Deinococcus</taxon>
    </lineage>
</organism>
<feature type="transmembrane region" description="Helical" evidence="1">
    <location>
        <begin position="109"/>
        <end position="128"/>
    </location>
</feature>
<comment type="caution">
    <text evidence="2">The sequence shown here is derived from an EMBL/GenBank/DDBJ whole genome shotgun (WGS) entry which is preliminary data.</text>
</comment>